<dbReference type="Proteomes" id="UP000244005">
    <property type="component" value="Unassembled WGS sequence"/>
</dbReference>
<evidence type="ECO:0000313" key="1">
    <source>
        <dbReference type="EMBL" id="PTQ28232.1"/>
    </source>
</evidence>
<accession>A0A2R6W359</accession>
<gene>
    <name evidence="1" type="ORF">MARPO_0170s0036</name>
</gene>
<sequence>MVHNAVSVKNSVKPSLVTCLSLCRCIRNEQPSFEPATVLDFFSTSVLGLDINRHMWWRGPAVPSRGVLACLSPVTST</sequence>
<reference evidence="2" key="1">
    <citation type="journal article" date="2017" name="Cell">
        <title>Insights into land plant evolution garnered from the Marchantia polymorpha genome.</title>
        <authorList>
            <person name="Bowman J.L."/>
            <person name="Kohchi T."/>
            <person name="Yamato K.T."/>
            <person name="Jenkins J."/>
            <person name="Shu S."/>
            <person name="Ishizaki K."/>
            <person name="Yamaoka S."/>
            <person name="Nishihama R."/>
            <person name="Nakamura Y."/>
            <person name="Berger F."/>
            <person name="Adam C."/>
            <person name="Aki S.S."/>
            <person name="Althoff F."/>
            <person name="Araki T."/>
            <person name="Arteaga-Vazquez M.A."/>
            <person name="Balasubrmanian S."/>
            <person name="Barry K."/>
            <person name="Bauer D."/>
            <person name="Boehm C.R."/>
            <person name="Briginshaw L."/>
            <person name="Caballero-Perez J."/>
            <person name="Catarino B."/>
            <person name="Chen F."/>
            <person name="Chiyoda S."/>
            <person name="Chovatia M."/>
            <person name="Davies K.M."/>
            <person name="Delmans M."/>
            <person name="Demura T."/>
            <person name="Dierschke T."/>
            <person name="Dolan L."/>
            <person name="Dorantes-Acosta A.E."/>
            <person name="Eklund D.M."/>
            <person name="Florent S.N."/>
            <person name="Flores-Sandoval E."/>
            <person name="Fujiyama A."/>
            <person name="Fukuzawa H."/>
            <person name="Galik B."/>
            <person name="Grimanelli D."/>
            <person name="Grimwood J."/>
            <person name="Grossniklaus U."/>
            <person name="Hamada T."/>
            <person name="Haseloff J."/>
            <person name="Hetherington A.J."/>
            <person name="Higo A."/>
            <person name="Hirakawa Y."/>
            <person name="Hundley H.N."/>
            <person name="Ikeda Y."/>
            <person name="Inoue K."/>
            <person name="Inoue S.I."/>
            <person name="Ishida S."/>
            <person name="Jia Q."/>
            <person name="Kakita M."/>
            <person name="Kanazawa T."/>
            <person name="Kawai Y."/>
            <person name="Kawashima T."/>
            <person name="Kennedy M."/>
            <person name="Kinose K."/>
            <person name="Kinoshita T."/>
            <person name="Kohara Y."/>
            <person name="Koide E."/>
            <person name="Komatsu K."/>
            <person name="Kopischke S."/>
            <person name="Kubo M."/>
            <person name="Kyozuka J."/>
            <person name="Lagercrantz U."/>
            <person name="Lin S.S."/>
            <person name="Lindquist E."/>
            <person name="Lipzen A.M."/>
            <person name="Lu C.W."/>
            <person name="De Luna E."/>
            <person name="Martienssen R.A."/>
            <person name="Minamino N."/>
            <person name="Mizutani M."/>
            <person name="Mizutani M."/>
            <person name="Mochizuki N."/>
            <person name="Monte I."/>
            <person name="Mosher R."/>
            <person name="Nagasaki H."/>
            <person name="Nakagami H."/>
            <person name="Naramoto S."/>
            <person name="Nishitani K."/>
            <person name="Ohtani M."/>
            <person name="Okamoto T."/>
            <person name="Okumura M."/>
            <person name="Phillips J."/>
            <person name="Pollak B."/>
            <person name="Reinders A."/>
            <person name="Rovekamp M."/>
            <person name="Sano R."/>
            <person name="Sawa S."/>
            <person name="Schmid M.W."/>
            <person name="Shirakawa M."/>
            <person name="Solano R."/>
            <person name="Spunde A."/>
            <person name="Suetsugu N."/>
            <person name="Sugano S."/>
            <person name="Sugiyama A."/>
            <person name="Sun R."/>
            <person name="Suzuki Y."/>
            <person name="Takenaka M."/>
            <person name="Takezawa D."/>
            <person name="Tomogane H."/>
            <person name="Tsuzuki M."/>
            <person name="Ueda T."/>
            <person name="Umeda M."/>
            <person name="Ward J.M."/>
            <person name="Watanabe Y."/>
            <person name="Yazaki K."/>
            <person name="Yokoyama R."/>
            <person name="Yoshitake Y."/>
            <person name="Yotsui I."/>
            <person name="Zachgo S."/>
            <person name="Schmutz J."/>
        </authorList>
    </citation>
    <scope>NUCLEOTIDE SEQUENCE [LARGE SCALE GENOMIC DNA]</scope>
    <source>
        <strain evidence="2">Tak-1</strain>
    </source>
</reference>
<organism evidence="1 2">
    <name type="scientific">Marchantia polymorpha</name>
    <name type="common">Common liverwort</name>
    <name type="synonym">Marchantia aquatica</name>
    <dbReference type="NCBI Taxonomy" id="3197"/>
    <lineage>
        <taxon>Eukaryota</taxon>
        <taxon>Viridiplantae</taxon>
        <taxon>Streptophyta</taxon>
        <taxon>Embryophyta</taxon>
        <taxon>Marchantiophyta</taxon>
        <taxon>Marchantiopsida</taxon>
        <taxon>Marchantiidae</taxon>
        <taxon>Marchantiales</taxon>
        <taxon>Marchantiaceae</taxon>
        <taxon>Marchantia</taxon>
    </lineage>
</organism>
<proteinExistence type="predicted"/>
<dbReference type="EMBL" id="KZ772840">
    <property type="protein sequence ID" value="PTQ28232.1"/>
    <property type="molecule type" value="Genomic_DNA"/>
</dbReference>
<dbReference type="AlphaFoldDB" id="A0A2R6W359"/>
<evidence type="ECO:0000313" key="2">
    <source>
        <dbReference type="Proteomes" id="UP000244005"/>
    </source>
</evidence>
<name>A0A2R6W359_MARPO</name>
<keyword evidence="2" id="KW-1185">Reference proteome</keyword>
<protein>
    <submittedName>
        <fullName evidence="1">Uncharacterized protein</fullName>
    </submittedName>
</protein>